<dbReference type="InterPro" id="IPR036163">
    <property type="entry name" value="HMA_dom_sf"/>
</dbReference>
<dbReference type="PANTHER" id="PTHR46195:SF12">
    <property type="entry name" value="HEAVY METAL-ASSOCIATED ISOPRENYLATED PLANT PROTEIN 4"/>
    <property type="match status" value="1"/>
</dbReference>
<dbReference type="InterPro" id="IPR006121">
    <property type="entry name" value="HMA_dom"/>
</dbReference>
<sequence>MGEKKEVVVEKKEEIITAQYKLNIHCKQCARSVEEIFYQHEGVHKVEVDVGKGIVTVKGVKIDVVKIREVSERKCRRKVELLTPIPEKKEAKIEVKKEVKKKEEIFTYEVKVFMHCGRCETIIKEEILKHKSVYSVKTDRGKHVCTVVGTIKEDTLIEHIKKTTRKNGTIISKKVEIEEEEEKIEVKKGKEGVEVKKEEIKVTEKIEEVEIKHKEVVAPYFIPCSHPRFADYSHPDYYNYGGYGYTPHYLGYRRPEYHYGDMPEFKDLNYPPFLHCTHSPEFINDENPYACSVM</sequence>
<evidence type="ECO:0000256" key="2">
    <source>
        <dbReference type="ARBA" id="ARBA00023289"/>
    </source>
</evidence>
<dbReference type="InterPro" id="IPR044577">
    <property type="entry name" value="HIPP4/7/8/17/18/19"/>
</dbReference>
<protein>
    <recommendedName>
        <fullName evidence="4">HMA domain-containing protein</fullName>
    </recommendedName>
</protein>
<evidence type="ECO:0000313" key="6">
    <source>
        <dbReference type="Proteomes" id="UP001151287"/>
    </source>
</evidence>
<organism evidence="5 6">
    <name type="scientific">Rhynchospora breviuscula</name>
    <dbReference type="NCBI Taxonomy" id="2022672"/>
    <lineage>
        <taxon>Eukaryota</taxon>
        <taxon>Viridiplantae</taxon>
        <taxon>Streptophyta</taxon>
        <taxon>Embryophyta</taxon>
        <taxon>Tracheophyta</taxon>
        <taxon>Spermatophyta</taxon>
        <taxon>Magnoliopsida</taxon>
        <taxon>Liliopsida</taxon>
        <taxon>Poales</taxon>
        <taxon>Cyperaceae</taxon>
        <taxon>Cyperoideae</taxon>
        <taxon>Rhynchosporeae</taxon>
        <taxon>Rhynchospora</taxon>
    </lineage>
</organism>
<feature type="domain" description="HMA" evidence="4">
    <location>
        <begin position="105"/>
        <end position="168"/>
    </location>
</feature>
<dbReference type="AlphaFoldDB" id="A0A9Q0CZ83"/>
<comment type="similarity">
    <text evidence="3">Belongs to the HIPP family.</text>
</comment>
<dbReference type="Gene3D" id="3.30.70.100">
    <property type="match status" value="2"/>
</dbReference>
<evidence type="ECO:0000256" key="3">
    <source>
        <dbReference type="ARBA" id="ARBA00024045"/>
    </source>
</evidence>
<keyword evidence="6" id="KW-1185">Reference proteome</keyword>
<accession>A0A9Q0CZ83</accession>
<feature type="domain" description="HMA" evidence="4">
    <location>
        <begin position="15"/>
        <end position="87"/>
    </location>
</feature>
<evidence type="ECO:0000313" key="5">
    <source>
        <dbReference type="EMBL" id="KAJ1702880.1"/>
    </source>
</evidence>
<dbReference type="CDD" id="cd00371">
    <property type="entry name" value="HMA"/>
    <property type="match status" value="2"/>
</dbReference>
<keyword evidence="1" id="KW-0479">Metal-binding</keyword>
<keyword evidence="2" id="KW-0449">Lipoprotein</keyword>
<dbReference type="Pfam" id="PF00403">
    <property type="entry name" value="HMA"/>
    <property type="match status" value="2"/>
</dbReference>
<dbReference type="Proteomes" id="UP001151287">
    <property type="component" value="Unassembled WGS sequence"/>
</dbReference>
<reference evidence="5" key="1">
    <citation type="journal article" date="2022" name="Cell">
        <title>Repeat-based holocentromeres influence genome architecture and karyotype evolution.</title>
        <authorList>
            <person name="Hofstatter P.G."/>
            <person name="Thangavel G."/>
            <person name="Lux T."/>
            <person name="Neumann P."/>
            <person name="Vondrak T."/>
            <person name="Novak P."/>
            <person name="Zhang M."/>
            <person name="Costa L."/>
            <person name="Castellani M."/>
            <person name="Scott A."/>
            <person name="Toegelov H."/>
            <person name="Fuchs J."/>
            <person name="Mata-Sucre Y."/>
            <person name="Dias Y."/>
            <person name="Vanzela A.L.L."/>
            <person name="Huettel B."/>
            <person name="Almeida C.C.S."/>
            <person name="Simkova H."/>
            <person name="Souza G."/>
            <person name="Pedrosa-Harand A."/>
            <person name="Macas J."/>
            <person name="Mayer K.F.X."/>
            <person name="Houben A."/>
            <person name="Marques A."/>
        </authorList>
    </citation>
    <scope>NUCLEOTIDE SEQUENCE</scope>
    <source>
        <strain evidence="5">RhyBre1mFocal</strain>
    </source>
</reference>
<proteinExistence type="inferred from homology"/>
<keyword evidence="2" id="KW-0636">Prenylation</keyword>
<evidence type="ECO:0000256" key="1">
    <source>
        <dbReference type="ARBA" id="ARBA00022723"/>
    </source>
</evidence>
<dbReference type="SUPFAM" id="SSF55008">
    <property type="entry name" value="HMA, heavy metal-associated domain"/>
    <property type="match status" value="2"/>
</dbReference>
<gene>
    <name evidence="5" type="ORF">LUZ63_002659</name>
</gene>
<name>A0A9Q0CZ83_9POAL</name>
<dbReference type="PROSITE" id="PS50846">
    <property type="entry name" value="HMA_2"/>
    <property type="match status" value="2"/>
</dbReference>
<dbReference type="GO" id="GO:0046872">
    <property type="term" value="F:metal ion binding"/>
    <property type="evidence" value="ECO:0007669"/>
    <property type="project" value="UniProtKB-KW"/>
</dbReference>
<comment type="caution">
    <text evidence="5">The sequence shown here is derived from an EMBL/GenBank/DDBJ whole genome shotgun (WGS) entry which is preliminary data.</text>
</comment>
<dbReference type="PANTHER" id="PTHR46195">
    <property type="entry name" value="HEAVY METAL-ASSOCIATED ISOPRENYLATED PLANT PROTEIN 7"/>
    <property type="match status" value="1"/>
</dbReference>
<dbReference type="EMBL" id="JAMQYH010000001">
    <property type="protein sequence ID" value="KAJ1702880.1"/>
    <property type="molecule type" value="Genomic_DNA"/>
</dbReference>
<evidence type="ECO:0000259" key="4">
    <source>
        <dbReference type="PROSITE" id="PS50846"/>
    </source>
</evidence>
<dbReference type="OrthoDB" id="688249at2759"/>